<dbReference type="RefSeq" id="WP_345026695.1">
    <property type="nucleotide sequence ID" value="NZ_BAABEY010000007.1"/>
</dbReference>
<protein>
    <submittedName>
        <fullName evidence="1">Uncharacterized protein</fullName>
    </submittedName>
</protein>
<dbReference type="EMBL" id="BAABEY010000007">
    <property type="protein sequence ID" value="GAA4433588.1"/>
    <property type="molecule type" value="Genomic_DNA"/>
</dbReference>
<comment type="caution">
    <text evidence="1">The sequence shown here is derived from an EMBL/GenBank/DDBJ whole genome shotgun (WGS) entry which is preliminary data.</text>
</comment>
<evidence type="ECO:0000313" key="2">
    <source>
        <dbReference type="Proteomes" id="UP001501508"/>
    </source>
</evidence>
<keyword evidence="2" id="KW-1185">Reference proteome</keyword>
<sequence>MVPLKVLSGGWIDGDARQSANTFRSYVQLLTKCQYAIKISRKQDKTSQPGAKKCDNALRAAAIPFFAREEGPGKCLISF</sequence>
<name>A0ABP8LSJ5_9BACT</name>
<proteinExistence type="predicted"/>
<accession>A0ABP8LSJ5</accession>
<evidence type="ECO:0000313" key="1">
    <source>
        <dbReference type="EMBL" id="GAA4433588.1"/>
    </source>
</evidence>
<organism evidence="1 2">
    <name type="scientific">Ravibacter arvi</name>
    <dbReference type="NCBI Taxonomy" id="2051041"/>
    <lineage>
        <taxon>Bacteria</taxon>
        <taxon>Pseudomonadati</taxon>
        <taxon>Bacteroidota</taxon>
        <taxon>Cytophagia</taxon>
        <taxon>Cytophagales</taxon>
        <taxon>Spirosomataceae</taxon>
        <taxon>Ravibacter</taxon>
    </lineage>
</organism>
<gene>
    <name evidence="1" type="ORF">GCM10023091_07310</name>
</gene>
<reference evidence="2" key="1">
    <citation type="journal article" date="2019" name="Int. J. Syst. Evol. Microbiol.">
        <title>The Global Catalogue of Microorganisms (GCM) 10K type strain sequencing project: providing services to taxonomists for standard genome sequencing and annotation.</title>
        <authorList>
            <consortium name="The Broad Institute Genomics Platform"/>
            <consortium name="The Broad Institute Genome Sequencing Center for Infectious Disease"/>
            <person name="Wu L."/>
            <person name="Ma J."/>
        </authorList>
    </citation>
    <scope>NUCLEOTIDE SEQUENCE [LARGE SCALE GENOMIC DNA]</scope>
    <source>
        <strain evidence="2">JCM 31920</strain>
    </source>
</reference>
<dbReference type="Proteomes" id="UP001501508">
    <property type="component" value="Unassembled WGS sequence"/>
</dbReference>